<gene>
    <name evidence="1" type="ORF">F7731_23770</name>
</gene>
<accession>A0A6L3V0K5</accession>
<keyword evidence="2" id="KW-1185">Reference proteome</keyword>
<sequence length="119" mass="13925">MPDTYIKLNNNDVYFLTCDDNGVLMEFHTLSHDPPSKEFLRNLSSDLLKYADQIKDDRLPSIREVALSGHPWNLSKYKNVSFKVVKFSKEGMRHFINPYTRDGLFKIPDNNAFASRRRI</sequence>
<dbReference type="AlphaFoldDB" id="A0A6L3V0K5"/>
<reference evidence="1 2" key="1">
    <citation type="journal article" date="2016" name="Antonie Van Leeuwenhoek">
        <title>Bacillus depressus sp. nov., isolated from soil of a sunflower field.</title>
        <authorList>
            <person name="Wei X."/>
            <person name="Xin D."/>
            <person name="Xin Y."/>
            <person name="Zhang H."/>
            <person name="Wang T."/>
            <person name="Zhang J."/>
        </authorList>
    </citation>
    <scope>NUCLEOTIDE SEQUENCE [LARGE SCALE GENOMIC DNA]</scope>
    <source>
        <strain evidence="1 2">BZ1</strain>
    </source>
</reference>
<name>A0A6L3V0K5_9BACI</name>
<organism evidence="1 2">
    <name type="scientific">Cytobacillus depressus</name>
    <dbReference type="NCBI Taxonomy" id="1602942"/>
    <lineage>
        <taxon>Bacteria</taxon>
        <taxon>Bacillati</taxon>
        <taxon>Bacillota</taxon>
        <taxon>Bacilli</taxon>
        <taxon>Bacillales</taxon>
        <taxon>Bacillaceae</taxon>
        <taxon>Cytobacillus</taxon>
    </lineage>
</organism>
<comment type="caution">
    <text evidence="1">The sequence shown here is derived from an EMBL/GenBank/DDBJ whole genome shotgun (WGS) entry which is preliminary data.</text>
</comment>
<evidence type="ECO:0000313" key="1">
    <source>
        <dbReference type="EMBL" id="KAB2328971.1"/>
    </source>
</evidence>
<proteinExistence type="predicted"/>
<dbReference type="RefSeq" id="WP_151537269.1">
    <property type="nucleotide sequence ID" value="NZ_WBOS01000022.1"/>
</dbReference>
<dbReference type="Proteomes" id="UP000481030">
    <property type="component" value="Unassembled WGS sequence"/>
</dbReference>
<evidence type="ECO:0000313" key="2">
    <source>
        <dbReference type="Proteomes" id="UP000481030"/>
    </source>
</evidence>
<protein>
    <submittedName>
        <fullName evidence="1">Uncharacterized protein</fullName>
    </submittedName>
</protein>
<dbReference type="EMBL" id="WBOS01000022">
    <property type="protein sequence ID" value="KAB2328971.1"/>
    <property type="molecule type" value="Genomic_DNA"/>
</dbReference>